<accession>A0ABR9E2B0</accession>
<evidence type="ECO:0000313" key="1">
    <source>
        <dbReference type="EMBL" id="MBE0360709.1"/>
    </source>
</evidence>
<keyword evidence="2" id="KW-1185">Reference proteome</keyword>
<proteinExistence type="predicted"/>
<gene>
    <name evidence="1" type="ORF">PALI_a2739</name>
</gene>
<reference evidence="1 2" key="1">
    <citation type="submission" date="2015-06" db="EMBL/GenBank/DDBJ databases">
        <title>Genome sequence of Pseudoalteromonas aliena.</title>
        <authorList>
            <person name="Xie B.-B."/>
            <person name="Rong J.-C."/>
            <person name="Qin Q.-L."/>
            <person name="Zhang Y.-Z."/>
        </authorList>
    </citation>
    <scope>NUCLEOTIDE SEQUENCE [LARGE SCALE GENOMIC DNA]</scope>
    <source>
        <strain evidence="1 2">SW19</strain>
    </source>
</reference>
<dbReference type="EMBL" id="AQGU01000027">
    <property type="protein sequence ID" value="MBE0360709.1"/>
    <property type="molecule type" value="Genomic_DNA"/>
</dbReference>
<organism evidence="1 2">
    <name type="scientific">Pseudoalteromonas aliena SW19</name>
    <dbReference type="NCBI Taxonomy" id="1314866"/>
    <lineage>
        <taxon>Bacteria</taxon>
        <taxon>Pseudomonadati</taxon>
        <taxon>Pseudomonadota</taxon>
        <taxon>Gammaproteobacteria</taxon>
        <taxon>Alteromonadales</taxon>
        <taxon>Pseudoalteromonadaceae</taxon>
        <taxon>Pseudoalteromonas</taxon>
    </lineage>
</organism>
<protein>
    <submittedName>
        <fullName evidence="1">Uncharacterized protein</fullName>
    </submittedName>
</protein>
<name>A0ABR9E2B0_9GAMM</name>
<evidence type="ECO:0000313" key="2">
    <source>
        <dbReference type="Proteomes" id="UP000648482"/>
    </source>
</evidence>
<comment type="caution">
    <text evidence="1">The sequence shown here is derived from an EMBL/GenBank/DDBJ whole genome shotgun (WGS) entry which is preliminary data.</text>
</comment>
<sequence length="144" mass="16357">MAKQRPIDVMTAEDALKLHQSDEAYTVVIKDSEGSPRNLVDIANDTYLVSFLDDLKRVYLAYQFNVVEGKLFLAFATYHEHDAETGKEIEKSVYAFKPDGSLYIEKRDYITSEVATANNSIDVSGNWESLPKFGCYESITKENR</sequence>
<dbReference type="Proteomes" id="UP000648482">
    <property type="component" value="Unassembled WGS sequence"/>
</dbReference>